<feature type="region of interest" description="Disordered" evidence="8">
    <location>
        <begin position="1008"/>
        <end position="1045"/>
    </location>
</feature>
<comment type="similarity">
    <text evidence="6">Belongs to the TRAFAC class myosin-kinesin ATPase superfamily. Myosin family.</text>
</comment>
<sequence length="1285" mass="137149">MALKLLASKWQKGKPFTYIGNGLLAVNPNRPLANRGHAMRKQYAEHNRVDLEPHAYGMGSLLYWGMMEHRLSHSVVMLGDSGAAKTATSALVLEQLATLAQPPPDDAQATPPVSPGGGGSNSGGGSGSGGLLRHVQGAWALLGAFGSAQTRLSKHSTRFMGATTLTFCSGGGGSSGGSSGDSSGSGDGGGGSEVGALSGAQIACSLLERGRVTGHAAGEETYGIFHQIMAAPEPLKQTLLLGSKNAGHFVLTKSASASASNSPSRRSPGDRVGSPKMAKAASPGMRSPAGARSPGSAHGFEHEDALPLTDDDRGAAFARTHERLLSLGLSRTATTDVLKLVSAILHLTEVEFRDPVTSDSVTRSFGLDVIGRDHLEAAAALLGCEFDDVSNALMYRTVCAVKPAVGMPIGSPRRGSGTFTMPATEGEAWEGREALCKRLYVACFDWLQTAINAHMKRNVGATATPTEDDMSITVVDGFGCEALTTNRLEQLCINYANELLQARFLGDTIGTTAAVAVSGGVGAEERFQVILSNANAVYGIECMFAAIEEESAVTLRVRGTGDETAEGAGGSDRNVVIKALAAAQRPQAGRKGVHKVALVAGKESDHHFYVRHCSGSSDHQVKYTARGFVNRNIEPITSASNLNIDELLGNCKNTVIRDMWKVQAAGAAPCSVTSSFRQGMEAVLLQLEQGNVHHIRCLKPNLTGSSRQLDETCMLKQLQGSGLVEAMQMSHKQYPGRMLKSVFFERFAGLPDVISAVLAGMSGGCSIGSDFILFREGVLENLEQQLQWHLGHLEMQNQMQAELEQAKQQQELQVRQRTQAAQVQQAQAWQLELQAQQRALEAQQAAQAWQLQQQAQVLPPHFRVVETRSYAVCTPVSAEELEEEERQAWLTKQPLVYDQRHLLNLATNSSPPPPESPRKPAAAQHPAAAAVTAVTAAAVLDTPRGLSAAGAATAPSTPPMLPMTPRITTARRMIPDLNAMSPQDRMRFMQRPLGKEYGSLQCLFVRSSEPKTTSSTPEHSAQHPPGPPSPSPASPQSDSGKRSSTFFGRTKALSHTLQDTRAAVAAAVPVPTLSLFVNVGSRAQGGRGLVFMMRTQKQLSALSNYWIAGDPLLVDKAPEHYLGKVRAHSMGMPSINIGFGTPASSATTQQYTVYDHVADKANRSSLADVQFASTEDPDEEGPRAIEVCLGPPSQQQHAVLLRHKLPYYDEQLDAYALDFGDWPDVHPSIKNFQLIEVSADSSGDVPAEAMRFGKVGKDEFKLDFTWPLSPLQAFGIAIAALDVAI</sequence>
<feature type="coiled-coil region" evidence="7">
    <location>
        <begin position="792"/>
        <end position="846"/>
    </location>
</feature>
<reference evidence="10" key="1">
    <citation type="submission" date="2021-02" db="EMBL/GenBank/DDBJ databases">
        <title>First Annotated Genome of the Yellow-green Alga Tribonema minus.</title>
        <authorList>
            <person name="Mahan K.M."/>
        </authorList>
    </citation>
    <scope>NUCLEOTIDE SEQUENCE</scope>
    <source>
        <strain evidence="10">UTEX B ZZ1240</strain>
    </source>
</reference>
<dbReference type="GO" id="GO:0016020">
    <property type="term" value="C:membrane"/>
    <property type="evidence" value="ECO:0007669"/>
    <property type="project" value="TreeGrafter"/>
</dbReference>
<name>A0A835YTQ9_9STRA</name>
<dbReference type="InterPro" id="IPR036961">
    <property type="entry name" value="Kinesin_motor_dom_sf"/>
</dbReference>
<dbReference type="Proteomes" id="UP000664859">
    <property type="component" value="Unassembled WGS sequence"/>
</dbReference>
<feature type="compositionally biased region" description="Low complexity" evidence="8">
    <location>
        <begin position="101"/>
        <end position="111"/>
    </location>
</feature>
<dbReference type="GO" id="GO:0016459">
    <property type="term" value="C:myosin complex"/>
    <property type="evidence" value="ECO:0007669"/>
    <property type="project" value="UniProtKB-KW"/>
</dbReference>
<evidence type="ECO:0000256" key="5">
    <source>
        <dbReference type="ARBA" id="ARBA00023203"/>
    </source>
</evidence>
<dbReference type="GO" id="GO:0051015">
    <property type="term" value="F:actin filament binding"/>
    <property type="evidence" value="ECO:0007669"/>
    <property type="project" value="TreeGrafter"/>
</dbReference>
<accession>A0A835YTQ9</accession>
<comment type="caution">
    <text evidence="6">Lacks conserved residue(s) required for the propagation of feature annotation.</text>
</comment>
<evidence type="ECO:0000313" key="10">
    <source>
        <dbReference type="EMBL" id="KAG5181457.1"/>
    </source>
</evidence>
<feature type="compositionally biased region" description="Gly residues" evidence="8">
    <location>
        <begin position="115"/>
        <end position="129"/>
    </location>
</feature>
<feature type="region of interest" description="Disordered" evidence="8">
    <location>
        <begin position="170"/>
        <end position="194"/>
    </location>
</feature>
<feature type="region of interest" description="Disordered" evidence="8">
    <location>
        <begin position="254"/>
        <end position="307"/>
    </location>
</feature>
<feature type="compositionally biased region" description="Gly residues" evidence="8">
    <location>
        <begin position="170"/>
        <end position="193"/>
    </location>
</feature>
<comment type="caution">
    <text evidence="10">The sequence shown here is derived from an EMBL/GenBank/DDBJ whole genome shotgun (WGS) entry which is preliminary data.</text>
</comment>
<dbReference type="InterPro" id="IPR025659">
    <property type="entry name" value="Tubby-like_C"/>
</dbReference>
<dbReference type="GO" id="GO:0016787">
    <property type="term" value="F:hydrolase activity"/>
    <property type="evidence" value="ECO:0007669"/>
    <property type="project" value="UniProtKB-KW"/>
</dbReference>
<feature type="region of interest" description="Actin-binding" evidence="6">
    <location>
        <begin position="680"/>
        <end position="702"/>
    </location>
</feature>
<dbReference type="GO" id="GO:0000146">
    <property type="term" value="F:microfilament motor activity"/>
    <property type="evidence" value="ECO:0007669"/>
    <property type="project" value="TreeGrafter"/>
</dbReference>
<keyword evidence="4" id="KW-0505">Motor protein</keyword>
<dbReference type="SUPFAM" id="SSF52540">
    <property type="entry name" value="P-loop containing nucleoside triphosphate hydrolases"/>
    <property type="match status" value="1"/>
</dbReference>
<evidence type="ECO:0000256" key="4">
    <source>
        <dbReference type="ARBA" id="ARBA00023175"/>
    </source>
</evidence>
<feature type="domain" description="Myosin motor" evidence="9">
    <location>
        <begin position="1"/>
        <end position="808"/>
    </location>
</feature>
<dbReference type="EMBL" id="JAFCMP010000323">
    <property type="protein sequence ID" value="KAG5181457.1"/>
    <property type="molecule type" value="Genomic_DNA"/>
</dbReference>
<dbReference type="PRINTS" id="PR00193">
    <property type="entry name" value="MYOSINHEAVY"/>
</dbReference>
<evidence type="ECO:0000256" key="2">
    <source>
        <dbReference type="ARBA" id="ARBA00022840"/>
    </source>
</evidence>
<proteinExistence type="inferred from homology"/>
<keyword evidence="5 6" id="KW-0009">Actin-binding</keyword>
<gene>
    <name evidence="10" type="ORF">JKP88DRAFT_321113</name>
</gene>
<keyword evidence="1" id="KW-0547">Nucleotide-binding</keyword>
<feature type="compositionally biased region" description="Pro residues" evidence="8">
    <location>
        <begin position="1024"/>
        <end position="1033"/>
    </location>
</feature>
<keyword evidence="11" id="KW-1185">Reference proteome</keyword>
<dbReference type="Pfam" id="PF00063">
    <property type="entry name" value="Myosin_head"/>
    <property type="match status" value="2"/>
</dbReference>
<feature type="region of interest" description="Disordered" evidence="8">
    <location>
        <begin position="906"/>
        <end position="927"/>
    </location>
</feature>
<evidence type="ECO:0000313" key="11">
    <source>
        <dbReference type="Proteomes" id="UP000664859"/>
    </source>
</evidence>
<dbReference type="PANTHER" id="PTHR13140:SF706">
    <property type="entry name" value="DILUTE CLASS UNCONVENTIONAL MYOSIN, ISOFORM C"/>
    <property type="match status" value="1"/>
</dbReference>
<dbReference type="PANTHER" id="PTHR13140">
    <property type="entry name" value="MYOSIN"/>
    <property type="match status" value="1"/>
</dbReference>
<dbReference type="InterPro" id="IPR000007">
    <property type="entry name" value="Tubby_C"/>
</dbReference>
<feature type="compositionally biased region" description="Low complexity" evidence="8">
    <location>
        <begin position="1010"/>
        <end position="1023"/>
    </location>
</feature>
<evidence type="ECO:0000256" key="8">
    <source>
        <dbReference type="SAM" id="MobiDB-lite"/>
    </source>
</evidence>
<dbReference type="InterPro" id="IPR001609">
    <property type="entry name" value="Myosin_head_motor_dom-like"/>
</dbReference>
<evidence type="ECO:0000259" key="9">
    <source>
        <dbReference type="PROSITE" id="PS51456"/>
    </source>
</evidence>
<dbReference type="Gene3D" id="3.20.90.10">
    <property type="entry name" value="Tubby Protein, Chain A"/>
    <property type="match status" value="1"/>
</dbReference>
<dbReference type="OrthoDB" id="8775810at2759"/>
<keyword evidence="3 6" id="KW-0518">Myosin</keyword>
<organism evidence="10 11">
    <name type="scientific">Tribonema minus</name>
    <dbReference type="NCBI Taxonomy" id="303371"/>
    <lineage>
        <taxon>Eukaryota</taxon>
        <taxon>Sar</taxon>
        <taxon>Stramenopiles</taxon>
        <taxon>Ochrophyta</taxon>
        <taxon>PX clade</taxon>
        <taxon>Xanthophyceae</taxon>
        <taxon>Tribonematales</taxon>
        <taxon>Tribonemataceae</taxon>
        <taxon>Tribonema</taxon>
    </lineage>
</organism>
<evidence type="ECO:0000256" key="6">
    <source>
        <dbReference type="PROSITE-ProRule" id="PRU00782"/>
    </source>
</evidence>
<dbReference type="GO" id="GO:0005524">
    <property type="term" value="F:ATP binding"/>
    <property type="evidence" value="ECO:0007669"/>
    <property type="project" value="UniProtKB-KW"/>
</dbReference>
<protein>
    <submittedName>
        <fullName evidence="10">P-loop containing nucleoside triphosphate hydrolase protein</fullName>
    </submittedName>
</protein>
<dbReference type="Gene3D" id="3.40.850.10">
    <property type="entry name" value="Kinesin motor domain"/>
    <property type="match status" value="2"/>
</dbReference>
<dbReference type="Gene3D" id="1.10.10.820">
    <property type="match status" value="1"/>
</dbReference>
<dbReference type="InterPro" id="IPR027417">
    <property type="entry name" value="P-loop_NTPase"/>
</dbReference>
<dbReference type="Gene3D" id="1.20.58.530">
    <property type="match status" value="1"/>
</dbReference>
<evidence type="ECO:0000256" key="3">
    <source>
        <dbReference type="ARBA" id="ARBA00023123"/>
    </source>
</evidence>
<evidence type="ECO:0000256" key="1">
    <source>
        <dbReference type="ARBA" id="ARBA00022741"/>
    </source>
</evidence>
<dbReference type="GO" id="GO:0007015">
    <property type="term" value="P:actin filament organization"/>
    <property type="evidence" value="ECO:0007669"/>
    <property type="project" value="TreeGrafter"/>
</dbReference>
<dbReference type="Gene3D" id="1.20.120.720">
    <property type="entry name" value="Myosin VI head, motor domain, U50 subdomain"/>
    <property type="match status" value="1"/>
</dbReference>
<dbReference type="PROSITE" id="PS51456">
    <property type="entry name" value="MYOSIN_MOTOR"/>
    <property type="match status" value="1"/>
</dbReference>
<feature type="compositionally biased region" description="Low complexity" evidence="8">
    <location>
        <begin position="254"/>
        <end position="266"/>
    </location>
</feature>
<keyword evidence="7" id="KW-0175">Coiled coil</keyword>
<dbReference type="CDD" id="cd00124">
    <property type="entry name" value="MYSc"/>
    <property type="match status" value="1"/>
</dbReference>
<dbReference type="Pfam" id="PF01167">
    <property type="entry name" value="Tub"/>
    <property type="match status" value="1"/>
</dbReference>
<feature type="region of interest" description="Disordered" evidence="8">
    <location>
        <begin position="101"/>
        <end position="129"/>
    </location>
</feature>
<evidence type="ECO:0000256" key="7">
    <source>
        <dbReference type="SAM" id="Coils"/>
    </source>
</evidence>
<dbReference type="SMART" id="SM00242">
    <property type="entry name" value="MYSc"/>
    <property type="match status" value="1"/>
</dbReference>
<keyword evidence="2" id="KW-0067">ATP-binding</keyword>
<dbReference type="SUPFAM" id="SSF54518">
    <property type="entry name" value="Tubby C-terminal domain-like"/>
    <property type="match status" value="1"/>
</dbReference>
<keyword evidence="10" id="KW-0378">Hydrolase</keyword>
<dbReference type="GO" id="GO:0005737">
    <property type="term" value="C:cytoplasm"/>
    <property type="evidence" value="ECO:0007669"/>
    <property type="project" value="TreeGrafter"/>
</dbReference>